<reference evidence="2" key="1">
    <citation type="submission" date="2023-03" db="EMBL/GenBank/DDBJ databases">
        <title>Massive genome expansion in bonnet fungi (Mycena s.s.) driven by repeated elements and novel gene families across ecological guilds.</title>
        <authorList>
            <consortium name="Lawrence Berkeley National Laboratory"/>
            <person name="Harder C.B."/>
            <person name="Miyauchi S."/>
            <person name="Viragh M."/>
            <person name="Kuo A."/>
            <person name="Thoen E."/>
            <person name="Andreopoulos B."/>
            <person name="Lu D."/>
            <person name="Skrede I."/>
            <person name="Drula E."/>
            <person name="Henrissat B."/>
            <person name="Morin E."/>
            <person name="Kohler A."/>
            <person name="Barry K."/>
            <person name="LaButti K."/>
            <person name="Morin E."/>
            <person name="Salamov A."/>
            <person name="Lipzen A."/>
            <person name="Mereny Z."/>
            <person name="Hegedus B."/>
            <person name="Baldrian P."/>
            <person name="Stursova M."/>
            <person name="Weitz H."/>
            <person name="Taylor A."/>
            <person name="Grigoriev I.V."/>
            <person name="Nagy L.G."/>
            <person name="Martin F."/>
            <person name="Kauserud H."/>
        </authorList>
    </citation>
    <scope>NUCLEOTIDE SEQUENCE</scope>
    <source>
        <strain evidence="2">9144</strain>
    </source>
</reference>
<keyword evidence="3" id="KW-1185">Reference proteome</keyword>
<sequence>MTPPATHAAPSALHSRQQIERTEETPHPPPRRSCRMSITAYDTWPEPAASEPPPHASLSPPMLFMLFCITTRTDRRHGICTMLIEDRRRRAADNAAASGANVYVAPGTGMCSARMLNMLFVAEPAGLSASAPSRGDTSELKTRGCVVYYVMTAPPIMSMHEVAQPADIPLNYCGTFSRLVITLTSTLAIEDVQKGPELYTGTARAPLSGSLL</sequence>
<protein>
    <submittedName>
        <fullName evidence="2">Uncharacterized protein</fullName>
    </submittedName>
</protein>
<feature type="region of interest" description="Disordered" evidence="1">
    <location>
        <begin position="1"/>
        <end position="35"/>
    </location>
</feature>
<dbReference type="Proteomes" id="UP001219525">
    <property type="component" value="Unassembled WGS sequence"/>
</dbReference>
<dbReference type="AlphaFoldDB" id="A0AAD6Y351"/>
<name>A0AAD6Y351_9AGAR</name>
<comment type="caution">
    <text evidence="2">The sequence shown here is derived from an EMBL/GenBank/DDBJ whole genome shotgun (WGS) entry which is preliminary data.</text>
</comment>
<dbReference type="EMBL" id="JARJCW010000123">
    <property type="protein sequence ID" value="KAJ7192174.1"/>
    <property type="molecule type" value="Genomic_DNA"/>
</dbReference>
<evidence type="ECO:0000256" key="1">
    <source>
        <dbReference type="SAM" id="MobiDB-lite"/>
    </source>
</evidence>
<gene>
    <name evidence="2" type="ORF">GGX14DRAFT_406570</name>
</gene>
<proteinExistence type="predicted"/>
<feature type="compositionally biased region" description="Basic and acidic residues" evidence="1">
    <location>
        <begin position="17"/>
        <end position="26"/>
    </location>
</feature>
<evidence type="ECO:0000313" key="2">
    <source>
        <dbReference type="EMBL" id="KAJ7192174.1"/>
    </source>
</evidence>
<evidence type="ECO:0000313" key="3">
    <source>
        <dbReference type="Proteomes" id="UP001219525"/>
    </source>
</evidence>
<organism evidence="2 3">
    <name type="scientific">Mycena pura</name>
    <dbReference type="NCBI Taxonomy" id="153505"/>
    <lineage>
        <taxon>Eukaryota</taxon>
        <taxon>Fungi</taxon>
        <taxon>Dikarya</taxon>
        <taxon>Basidiomycota</taxon>
        <taxon>Agaricomycotina</taxon>
        <taxon>Agaricomycetes</taxon>
        <taxon>Agaricomycetidae</taxon>
        <taxon>Agaricales</taxon>
        <taxon>Marasmiineae</taxon>
        <taxon>Mycenaceae</taxon>
        <taxon>Mycena</taxon>
    </lineage>
</organism>
<accession>A0AAD6Y351</accession>